<evidence type="ECO:0000313" key="1">
    <source>
        <dbReference type="EMBL" id="KAH9372274.1"/>
    </source>
</evidence>
<accession>A0A9J6G9U3</accession>
<proteinExistence type="predicted"/>
<protein>
    <submittedName>
        <fullName evidence="1">Uncharacterized protein</fullName>
    </submittedName>
</protein>
<dbReference type="Proteomes" id="UP000821853">
    <property type="component" value="Chromosome 3"/>
</dbReference>
<reference evidence="1 2" key="1">
    <citation type="journal article" date="2020" name="Cell">
        <title>Large-Scale Comparative Analyses of Tick Genomes Elucidate Their Genetic Diversity and Vector Capacities.</title>
        <authorList>
            <consortium name="Tick Genome and Microbiome Consortium (TIGMIC)"/>
            <person name="Jia N."/>
            <person name="Wang J."/>
            <person name="Shi W."/>
            <person name="Du L."/>
            <person name="Sun Y."/>
            <person name="Zhan W."/>
            <person name="Jiang J.F."/>
            <person name="Wang Q."/>
            <person name="Zhang B."/>
            <person name="Ji P."/>
            <person name="Bell-Sakyi L."/>
            <person name="Cui X.M."/>
            <person name="Yuan T.T."/>
            <person name="Jiang B.G."/>
            <person name="Yang W.F."/>
            <person name="Lam T.T."/>
            <person name="Chang Q.C."/>
            <person name="Ding S.J."/>
            <person name="Wang X.J."/>
            <person name="Zhu J.G."/>
            <person name="Ruan X.D."/>
            <person name="Zhao L."/>
            <person name="Wei J.T."/>
            <person name="Ye R.Z."/>
            <person name="Que T.C."/>
            <person name="Du C.H."/>
            <person name="Zhou Y.H."/>
            <person name="Cheng J.X."/>
            <person name="Dai P.F."/>
            <person name="Guo W.B."/>
            <person name="Han X.H."/>
            <person name="Huang E.J."/>
            <person name="Li L.F."/>
            <person name="Wei W."/>
            <person name="Gao Y.C."/>
            <person name="Liu J.Z."/>
            <person name="Shao H.Z."/>
            <person name="Wang X."/>
            <person name="Wang C.C."/>
            <person name="Yang T.C."/>
            <person name="Huo Q.B."/>
            <person name="Li W."/>
            <person name="Chen H.Y."/>
            <person name="Chen S.E."/>
            <person name="Zhou L.G."/>
            <person name="Ni X.B."/>
            <person name="Tian J.H."/>
            <person name="Sheng Y."/>
            <person name="Liu T."/>
            <person name="Pan Y.S."/>
            <person name="Xia L.Y."/>
            <person name="Li J."/>
            <person name="Zhao F."/>
            <person name="Cao W.C."/>
        </authorList>
    </citation>
    <scope>NUCLEOTIDE SEQUENCE [LARGE SCALE GENOMIC DNA]</scope>
    <source>
        <strain evidence="1">HaeL-2018</strain>
    </source>
</reference>
<dbReference type="AlphaFoldDB" id="A0A9J6G9U3"/>
<comment type="caution">
    <text evidence="1">The sequence shown here is derived from an EMBL/GenBank/DDBJ whole genome shotgun (WGS) entry which is preliminary data.</text>
</comment>
<sequence>MCPLRKEEENTVICVTSGTSIGVLFMQEHEETSPYPRILFSGQTVEESGAVTVQFEALQLTATDTVDGFALLLAVYWAFNIQYAP</sequence>
<evidence type="ECO:0000313" key="2">
    <source>
        <dbReference type="Proteomes" id="UP000821853"/>
    </source>
</evidence>
<organism evidence="1 2">
    <name type="scientific">Haemaphysalis longicornis</name>
    <name type="common">Bush tick</name>
    <dbReference type="NCBI Taxonomy" id="44386"/>
    <lineage>
        <taxon>Eukaryota</taxon>
        <taxon>Metazoa</taxon>
        <taxon>Ecdysozoa</taxon>
        <taxon>Arthropoda</taxon>
        <taxon>Chelicerata</taxon>
        <taxon>Arachnida</taxon>
        <taxon>Acari</taxon>
        <taxon>Parasitiformes</taxon>
        <taxon>Ixodida</taxon>
        <taxon>Ixodoidea</taxon>
        <taxon>Ixodidae</taxon>
        <taxon>Haemaphysalinae</taxon>
        <taxon>Haemaphysalis</taxon>
    </lineage>
</organism>
<gene>
    <name evidence="1" type="ORF">HPB48_019716</name>
</gene>
<keyword evidence="2" id="KW-1185">Reference proteome</keyword>
<dbReference type="EMBL" id="JABSTR010000005">
    <property type="protein sequence ID" value="KAH9372274.1"/>
    <property type="molecule type" value="Genomic_DNA"/>
</dbReference>
<name>A0A9J6G9U3_HAELO</name>
<dbReference type="VEuPathDB" id="VectorBase:HLOH_052928"/>